<gene>
    <name evidence="1" type="ORF">DFJ66_2546</name>
</gene>
<dbReference type="EMBL" id="RBXR01000001">
    <property type="protein sequence ID" value="RKT69334.1"/>
    <property type="molecule type" value="Genomic_DNA"/>
</dbReference>
<proteinExistence type="predicted"/>
<dbReference type="Proteomes" id="UP000272729">
    <property type="component" value="Unassembled WGS sequence"/>
</dbReference>
<name>A0A495X8Z3_9PSEU</name>
<evidence type="ECO:0000313" key="2">
    <source>
        <dbReference type="Proteomes" id="UP000272729"/>
    </source>
</evidence>
<reference evidence="1 2" key="1">
    <citation type="submission" date="2018-10" db="EMBL/GenBank/DDBJ databases">
        <title>Sequencing the genomes of 1000 actinobacteria strains.</title>
        <authorList>
            <person name="Klenk H.-P."/>
        </authorList>
    </citation>
    <scope>NUCLEOTIDE SEQUENCE [LARGE SCALE GENOMIC DNA]</scope>
    <source>
        <strain evidence="1 2">DSM 43911</strain>
    </source>
</reference>
<keyword evidence="2" id="KW-1185">Reference proteome</keyword>
<organism evidence="1 2">
    <name type="scientific">Saccharothrix variisporea</name>
    <dbReference type="NCBI Taxonomy" id="543527"/>
    <lineage>
        <taxon>Bacteria</taxon>
        <taxon>Bacillati</taxon>
        <taxon>Actinomycetota</taxon>
        <taxon>Actinomycetes</taxon>
        <taxon>Pseudonocardiales</taxon>
        <taxon>Pseudonocardiaceae</taxon>
        <taxon>Saccharothrix</taxon>
    </lineage>
</organism>
<protein>
    <submittedName>
        <fullName evidence="1">Uncharacterized protein</fullName>
    </submittedName>
</protein>
<sequence>MTTALDAARLLASLLATNPSATAVIEEARDDYDAALRTVRGRMRADLAG</sequence>
<comment type="caution">
    <text evidence="1">The sequence shown here is derived from an EMBL/GenBank/DDBJ whole genome shotgun (WGS) entry which is preliminary data.</text>
</comment>
<dbReference type="AlphaFoldDB" id="A0A495X8Z3"/>
<accession>A0A495X8Z3</accession>
<evidence type="ECO:0000313" key="1">
    <source>
        <dbReference type="EMBL" id="RKT69334.1"/>
    </source>
</evidence>